<proteinExistence type="predicted"/>
<reference evidence="1" key="2">
    <citation type="journal article" date="2015" name="Data Brief">
        <title>Shoot transcriptome of the giant reed, Arundo donax.</title>
        <authorList>
            <person name="Barrero R.A."/>
            <person name="Guerrero F.D."/>
            <person name="Moolhuijzen P."/>
            <person name="Goolsby J.A."/>
            <person name="Tidwell J."/>
            <person name="Bellgard S.E."/>
            <person name="Bellgard M.I."/>
        </authorList>
    </citation>
    <scope>NUCLEOTIDE SEQUENCE</scope>
    <source>
        <tissue evidence="1">Shoot tissue taken approximately 20 cm above the soil surface</tissue>
    </source>
</reference>
<dbReference type="EMBL" id="GBRH01282624">
    <property type="protein sequence ID" value="JAD15271.1"/>
    <property type="molecule type" value="Transcribed_RNA"/>
</dbReference>
<evidence type="ECO:0000313" key="1">
    <source>
        <dbReference type="EMBL" id="JAD15271.1"/>
    </source>
</evidence>
<name>A0A0A9QLM6_ARUDO</name>
<protein>
    <submittedName>
        <fullName evidence="1">Uncharacterized protein</fullName>
    </submittedName>
</protein>
<sequence length="56" mass="6014">MQIRSSAEISSHVKPRPASSSSVESLACPAYYPLFCPPDVFLLNLLASSTSAAHYD</sequence>
<dbReference type="AlphaFoldDB" id="A0A0A9QLM6"/>
<accession>A0A0A9QLM6</accession>
<reference evidence="1" key="1">
    <citation type="submission" date="2014-09" db="EMBL/GenBank/DDBJ databases">
        <authorList>
            <person name="Magalhaes I.L.F."/>
            <person name="Oliveira U."/>
            <person name="Santos F.R."/>
            <person name="Vidigal T.H.D.A."/>
            <person name="Brescovit A.D."/>
            <person name="Santos A.J."/>
        </authorList>
    </citation>
    <scope>NUCLEOTIDE SEQUENCE</scope>
    <source>
        <tissue evidence="1">Shoot tissue taken approximately 20 cm above the soil surface</tissue>
    </source>
</reference>
<organism evidence="1">
    <name type="scientific">Arundo donax</name>
    <name type="common">Giant reed</name>
    <name type="synonym">Donax arundinaceus</name>
    <dbReference type="NCBI Taxonomy" id="35708"/>
    <lineage>
        <taxon>Eukaryota</taxon>
        <taxon>Viridiplantae</taxon>
        <taxon>Streptophyta</taxon>
        <taxon>Embryophyta</taxon>
        <taxon>Tracheophyta</taxon>
        <taxon>Spermatophyta</taxon>
        <taxon>Magnoliopsida</taxon>
        <taxon>Liliopsida</taxon>
        <taxon>Poales</taxon>
        <taxon>Poaceae</taxon>
        <taxon>PACMAD clade</taxon>
        <taxon>Arundinoideae</taxon>
        <taxon>Arundineae</taxon>
        <taxon>Arundo</taxon>
    </lineage>
</organism>